<dbReference type="Pfam" id="PF02719">
    <property type="entry name" value="Polysacc_synt_2"/>
    <property type="match status" value="1"/>
</dbReference>
<protein>
    <submittedName>
        <fullName evidence="4">Polysaccharide biosynthesis protein</fullName>
    </submittedName>
</protein>
<dbReference type="CDD" id="cd05237">
    <property type="entry name" value="UDP_invert_4-6DH_SDR_e"/>
    <property type="match status" value="1"/>
</dbReference>
<keyword evidence="2" id="KW-0472">Membrane</keyword>
<dbReference type="RefSeq" id="WP_220160607.1">
    <property type="nucleotide sequence ID" value="NZ_CP080507.1"/>
</dbReference>
<comment type="similarity">
    <text evidence="1">Belongs to the polysaccharide synthase family.</text>
</comment>
<dbReference type="PANTHER" id="PTHR43318:SF1">
    <property type="entry name" value="POLYSACCHARIDE BIOSYNTHESIS PROTEIN EPSC-RELATED"/>
    <property type="match status" value="1"/>
</dbReference>
<feature type="transmembrane region" description="Helical" evidence="2">
    <location>
        <begin position="14"/>
        <end position="32"/>
    </location>
</feature>
<reference evidence="4" key="1">
    <citation type="submission" date="2021-08" db="EMBL/GenBank/DDBJ databases">
        <title>Genome of a novel bacterium of the phylum Verrucomicrobia, Oleiharenicola sp. KSB-15.</title>
        <authorList>
            <person name="Chung J.-H."/>
            <person name="Ahn J.-H."/>
            <person name="Yoon Y."/>
            <person name="Kim D.-Y."/>
            <person name="An S.-H."/>
            <person name="Park I."/>
            <person name="Yeon J."/>
        </authorList>
    </citation>
    <scope>NUCLEOTIDE SEQUENCE</scope>
    <source>
        <strain evidence="4">KSB-15</strain>
    </source>
</reference>
<evidence type="ECO:0000256" key="1">
    <source>
        <dbReference type="ARBA" id="ARBA00007430"/>
    </source>
</evidence>
<dbReference type="InterPro" id="IPR051203">
    <property type="entry name" value="Polysaccharide_Synthase-Rel"/>
</dbReference>
<keyword evidence="2" id="KW-0812">Transmembrane</keyword>
<dbReference type="Pfam" id="PF13727">
    <property type="entry name" value="CoA_binding_3"/>
    <property type="match status" value="1"/>
</dbReference>
<accession>A0A8F9TSX4</accession>
<name>A0A8F9TSX4_9BACT</name>
<dbReference type="AlphaFoldDB" id="A0A8F9TSX4"/>
<dbReference type="InterPro" id="IPR036291">
    <property type="entry name" value="NAD(P)-bd_dom_sf"/>
</dbReference>
<dbReference type="Gene3D" id="3.40.50.720">
    <property type="entry name" value="NAD(P)-binding Rossmann-like Domain"/>
    <property type="match status" value="2"/>
</dbReference>
<dbReference type="KEGG" id="ole:K0B96_09180"/>
<evidence type="ECO:0000256" key="2">
    <source>
        <dbReference type="SAM" id="Phobius"/>
    </source>
</evidence>
<dbReference type="SUPFAM" id="SSF51735">
    <property type="entry name" value="NAD(P)-binding Rossmann-fold domains"/>
    <property type="match status" value="2"/>
</dbReference>
<keyword evidence="2" id="KW-1133">Transmembrane helix</keyword>
<feature type="domain" description="Polysaccharide biosynthesis protein CapD-like" evidence="3">
    <location>
        <begin position="292"/>
        <end position="574"/>
    </location>
</feature>
<evidence type="ECO:0000313" key="4">
    <source>
        <dbReference type="EMBL" id="QYM77502.1"/>
    </source>
</evidence>
<organism evidence="4 5">
    <name type="scientific">Horticoccus luteus</name>
    <dbReference type="NCBI Taxonomy" id="2862869"/>
    <lineage>
        <taxon>Bacteria</taxon>
        <taxon>Pseudomonadati</taxon>
        <taxon>Verrucomicrobiota</taxon>
        <taxon>Opitutia</taxon>
        <taxon>Opitutales</taxon>
        <taxon>Opitutaceae</taxon>
        <taxon>Horticoccus</taxon>
    </lineage>
</organism>
<evidence type="ECO:0000259" key="3">
    <source>
        <dbReference type="Pfam" id="PF02719"/>
    </source>
</evidence>
<feature type="transmembrane region" description="Helical" evidence="2">
    <location>
        <begin position="52"/>
        <end position="70"/>
    </location>
</feature>
<sequence>MAHLDLNFSRNQRVLMLAVAYLATLTAAFYLAFELRFDFAVPLLHQEIRTEWIAIVVGLQMVGLIGARQLGSVLTYFSIPDLTRVVLALTVVSVLLLIPHVLQLNGFTIPRGVLLADYMLAIAGVCGLRLSARITRERFASTRTTGAVKERIAIIGAGDAGAALANEFISHPSRGFRPVVFFDDDRTKHGKTLHGVRVVGVPETVERYLQQHEITKAVIAMPTATAKRVREVVLAMTAAGLKVETMPSMAELASGRVRASRIRPVQVEDLLGRDPVALDAEAIRHLVQGEVVMVTGSGGSIGSEICRQIAALAPRQLLMVEQSEGSLFLIEQELNELGHATVAVPLVADILDRARMDYIFTRYRPAVVFHAAAHKHVFLMERQPAEAMRNNAVGTRELASLAGAHETRSFVLISTDKAINPTSVMGATKRLAELQLLAVQRRYPATKFLAVRFGNVLGSSGSVIPIFRRQIDKGGPITVTHPDVTRYFMTIPEAVGLVLQATVQGKGGDICVLDMGQPVKIIDLARQMIELSGLKVGDDIEIQITGLKPGEKLFEELRHHDESHQPTQHTRIMRFVGNGGDFSVAEARFLEVSTTLHQLEPAQVKQLLREFVPEYTPYLE</sequence>
<evidence type="ECO:0000313" key="5">
    <source>
        <dbReference type="Proteomes" id="UP000825051"/>
    </source>
</evidence>
<dbReference type="PANTHER" id="PTHR43318">
    <property type="entry name" value="UDP-N-ACETYLGLUCOSAMINE 4,6-DEHYDRATASE"/>
    <property type="match status" value="1"/>
</dbReference>
<dbReference type="InterPro" id="IPR003869">
    <property type="entry name" value="Polysac_CapD-like"/>
</dbReference>
<dbReference type="Proteomes" id="UP000825051">
    <property type="component" value="Chromosome"/>
</dbReference>
<feature type="transmembrane region" description="Helical" evidence="2">
    <location>
        <begin position="82"/>
        <end position="102"/>
    </location>
</feature>
<dbReference type="EMBL" id="CP080507">
    <property type="protein sequence ID" value="QYM77502.1"/>
    <property type="molecule type" value="Genomic_DNA"/>
</dbReference>
<keyword evidence="5" id="KW-1185">Reference proteome</keyword>
<proteinExistence type="inferred from homology"/>
<gene>
    <name evidence="4" type="ORF">K0B96_09180</name>
</gene>